<dbReference type="Proteomes" id="UP000317944">
    <property type="component" value="Unassembled WGS sequence"/>
</dbReference>
<organism evidence="7 8">
    <name type="scientific">Lysinibacillus sphaericus</name>
    <name type="common">Bacillus sphaericus</name>
    <dbReference type="NCBI Taxonomy" id="1421"/>
    <lineage>
        <taxon>Bacteria</taxon>
        <taxon>Bacillati</taxon>
        <taxon>Bacillota</taxon>
        <taxon>Bacilli</taxon>
        <taxon>Bacillales</taxon>
        <taxon>Bacillaceae</taxon>
        <taxon>Lysinibacillus</taxon>
    </lineage>
</organism>
<keyword evidence="1 4" id="KW-0808">Transferase</keyword>
<dbReference type="GO" id="GO:0005524">
    <property type="term" value="F:ATP binding"/>
    <property type="evidence" value="ECO:0007669"/>
    <property type="project" value="UniProtKB-KW"/>
</dbReference>
<accession>A0A544UTP1</accession>
<dbReference type="Pfam" id="PF13427">
    <property type="entry name" value="AadA_C"/>
    <property type="match status" value="1"/>
</dbReference>
<gene>
    <name evidence="7" type="primary">ant(9)</name>
    <name evidence="7" type="ORF">C7Y47_04705</name>
</gene>
<dbReference type="Pfam" id="PF01909">
    <property type="entry name" value="NTP_transf_2"/>
    <property type="match status" value="1"/>
</dbReference>
<keyword evidence="4" id="KW-0548">Nucleotidyltransferase</keyword>
<dbReference type="InterPro" id="IPR025184">
    <property type="entry name" value="AadA_C"/>
</dbReference>
<sequence>MSDFCNKKIPKQAMQALKIVEDLLGNSIVGVYLFGSAVNGGLRINSDVDVLVIVNHSLPKATRKKLIDRLMLISGKIGNTDSMRPLEVTVVKHSDIVPWLYPPRNEFIYGEWLRNGFEKGQIQEPIDDPDLAIVLAQVSKNSISLSGPEASDILDPVPMMDIRRAIQESLPGLIEGLKGDERNVILTLARMWQTVSIGEISPKDVAAKWALPLLPKEYSTLLDLARKAYLGEYVDKWEGLDTEVTALVNHLKNSIETCLNQT</sequence>
<evidence type="ECO:0000256" key="1">
    <source>
        <dbReference type="ARBA" id="ARBA00022679"/>
    </source>
</evidence>
<keyword evidence="2 4" id="KW-0046">Antibiotic resistance</keyword>
<evidence type="ECO:0000256" key="4">
    <source>
        <dbReference type="PIRNR" id="PIRNR000819"/>
    </source>
</evidence>
<name>A0A544UTP1_LYSSH</name>
<dbReference type="InterPro" id="IPR024172">
    <property type="entry name" value="AadA/Aad9"/>
</dbReference>
<dbReference type="SUPFAM" id="SSF81301">
    <property type="entry name" value="Nucleotidyltransferase"/>
    <property type="match status" value="1"/>
</dbReference>
<dbReference type="OrthoDB" id="5643411at2"/>
<proteinExistence type="predicted"/>
<dbReference type="InterPro" id="IPR043519">
    <property type="entry name" value="NT_sf"/>
</dbReference>
<protein>
    <recommendedName>
        <fullName evidence="4">Spectinomycin 9-adenylyltransferase</fullName>
    </recommendedName>
</protein>
<dbReference type="AlphaFoldDB" id="A0A544UTP1"/>
<evidence type="ECO:0000256" key="2">
    <source>
        <dbReference type="ARBA" id="ARBA00023251"/>
    </source>
</evidence>
<dbReference type="PIRSF" id="PIRSF000819">
    <property type="entry name" value="Streptomycin_3-adenylyltransf"/>
    <property type="match status" value="1"/>
</dbReference>
<evidence type="ECO:0000259" key="5">
    <source>
        <dbReference type="Pfam" id="PF01909"/>
    </source>
</evidence>
<comment type="catalytic activity">
    <reaction evidence="3 4">
        <text>spectinomycin + ATP = 9-O-adenylylspectinomycin + diphosphate</text>
        <dbReference type="Rhea" id="RHEA:63228"/>
        <dbReference type="ChEBI" id="CHEBI:30616"/>
        <dbReference type="ChEBI" id="CHEBI:33019"/>
        <dbReference type="ChEBI" id="CHEBI:146260"/>
        <dbReference type="ChEBI" id="CHEBI:146261"/>
    </reaction>
</comment>
<evidence type="ECO:0000259" key="6">
    <source>
        <dbReference type="Pfam" id="PF13427"/>
    </source>
</evidence>
<evidence type="ECO:0000313" key="8">
    <source>
        <dbReference type="Proteomes" id="UP000317944"/>
    </source>
</evidence>
<dbReference type="NCBIfam" id="NF012212">
    <property type="entry name" value="ANT_9"/>
    <property type="match status" value="1"/>
</dbReference>
<comment type="caution">
    <text evidence="7">The sequence shown here is derived from an EMBL/GenBank/DDBJ whole genome shotgun (WGS) entry which is preliminary data.</text>
</comment>
<dbReference type="GO" id="GO:0070566">
    <property type="term" value="F:adenylyltransferase activity"/>
    <property type="evidence" value="ECO:0007669"/>
    <property type="project" value="InterPro"/>
</dbReference>
<dbReference type="CDD" id="cd05403">
    <property type="entry name" value="NT_KNTase_like"/>
    <property type="match status" value="1"/>
</dbReference>
<evidence type="ECO:0000256" key="3">
    <source>
        <dbReference type="ARBA" id="ARBA00047831"/>
    </source>
</evidence>
<feature type="domain" description="Polymerase nucleotidyl transferase" evidence="5">
    <location>
        <begin position="14"/>
        <end position="98"/>
    </location>
</feature>
<keyword evidence="4" id="KW-0067">ATP-binding</keyword>
<feature type="domain" description="Adenylyltransferase AadA C-terminal" evidence="6">
    <location>
        <begin position="153"/>
        <end position="253"/>
    </location>
</feature>
<dbReference type="GO" id="GO:0046677">
    <property type="term" value="P:response to antibiotic"/>
    <property type="evidence" value="ECO:0007669"/>
    <property type="project" value="UniProtKB-KW"/>
</dbReference>
<dbReference type="NCBIfam" id="NF010309">
    <property type="entry name" value="PRK13746.1"/>
    <property type="match status" value="1"/>
</dbReference>
<evidence type="ECO:0000313" key="7">
    <source>
        <dbReference type="EMBL" id="TQR37237.1"/>
    </source>
</evidence>
<reference evidence="7 8" key="1">
    <citation type="submission" date="2018-03" db="EMBL/GenBank/DDBJ databases">
        <title>Aerobic endospore-forming bacteria genome sequencing and assembly.</title>
        <authorList>
            <person name="Cavalcante D.A."/>
            <person name="Driks A."/>
            <person name="Putonti C."/>
            <person name="De-Souza M.T."/>
        </authorList>
    </citation>
    <scope>NUCLEOTIDE SEQUENCE [LARGE SCALE GENOMIC DNA]</scope>
    <source>
        <strain evidence="7 8">SDF0037</strain>
    </source>
</reference>
<dbReference type="Gene3D" id="3.30.460.10">
    <property type="entry name" value="Beta Polymerase, domain 2"/>
    <property type="match status" value="1"/>
</dbReference>
<dbReference type="RefSeq" id="WP_142507923.1">
    <property type="nucleotide sequence ID" value="NZ_SADV01000003.1"/>
</dbReference>
<keyword evidence="4" id="KW-0547">Nucleotide-binding</keyword>
<dbReference type="EMBL" id="SADV01000003">
    <property type="protein sequence ID" value="TQR37237.1"/>
    <property type="molecule type" value="Genomic_DNA"/>
</dbReference>
<dbReference type="InterPro" id="IPR002934">
    <property type="entry name" value="Polymerase_NTP_transf_dom"/>
</dbReference>